<reference evidence="4 5" key="1">
    <citation type="submission" date="2017-08" db="EMBL/GenBank/DDBJ databases">
        <title>Genome sequence of Streptomyces albireticuli NRRL B-1670.</title>
        <authorList>
            <person name="Graham D.E."/>
            <person name="Mahan K.M."/>
            <person name="Klingeman D.M."/>
            <person name="Hettich R.L."/>
            <person name="Parry R.J."/>
            <person name="Spain J.C."/>
        </authorList>
    </citation>
    <scope>NUCLEOTIDE SEQUENCE [LARGE SCALE GENOMIC DNA]</scope>
    <source>
        <strain evidence="4 5">NRRL B-1670</strain>
    </source>
</reference>
<name>A0A2A2DCS6_9ACTN</name>
<keyword evidence="2" id="KW-0732">Signal</keyword>
<gene>
    <name evidence="4" type="ORF">CK936_08570</name>
</gene>
<evidence type="ECO:0000313" key="5">
    <source>
        <dbReference type="Proteomes" id="UP000218944"/>
    </source>
</evidence>
<dbReference type="InterPro" id="IPR006311">
    <property type="entry name" value="TAT_signal"/>
</dbReference>
<dbReference type="InterPro" id="IPR025711">
    <property type="entry name" value="PepSY"/>
</dbReference>
<evidence type="ECO:0000259" key="3">
    <source>
        <dbReference type="Pfam" id="PF03413"/>
    </source>
</evidence>
<keyword evidence="5" id="KW-1185">Reference proteome</keyword>
<feature type="domain" description="PepSY" evidence="3">
    <location>
        <begin position="59"/>
        <end position="120"/>
    </location>
</feature>
<dbReference type="PROSITE" id="PS51318">
    <property type="entry name" value="TAT"/>
    <property type="match status" value="1"/>
</dbReference>
<feature type="region of interest" description="Disordered" evidence="1">
    <location>
        <begin position="146"/>
        <end position="168"/>
    </location>
</feature>
<protein>
    <recommendedName>
        <fullName evidence="3">PepSY domain-containing protein</fullName>
    </recommendedName>
</protein>
<sequence length="168" mass="18032">MTVKNSSRRRAAAAGVITAALLAAGAPVTAWAATGIHQPVVPVSDKSEHHSEHGSDHHKVSIHEAVHIAEKAVQGRVTGAELEEEKLGTKEKRTVWTVEVECDGTTYEVWVDPHSGKVLRGPTAEKKNLTVEKKVGIVAEKVSEKSVEKTAVKAAEKAPEKAPEKKDK</sequence>
<proteinExistence type="predicted"/>
<dbReference type="AlphaFoldDB" id="A0A2A2DCS6"/>
<dbReference type="Gene3D" id="3.10.450.40">
    <property type="match status" value="1"/>
</dbReference>
<dbReference type="EMBL" id="NSJV01000163">
    <property type="protein sequence ID" value="PAU49315.1"/>
    <property type="molecule type" value="Genomic_DNA"/>
</dbReference>
<evidence type="ECO:0000256" key="2">
    <source>
        <dbReference type="SAM" id="SignalP"/>
    </source>
</evidence>
<feature type="chain" id="PRO_5012968540" description="PepSY domain-containing protein" evidence="2">
    <location>
        <begin position="33"/>
        <end position="168"/>
    </location>
</feature>
<evidence type="ECO:0000313" key="4">
    <source>
        <dbReference type="EMBL" id="PAU49315.1"/>
    </source>
</evidence>
<comment type="caution">
    <text evidence="4">The sequence shown here is derived from an EMBL/GenBank/DDBJ whole genome shotgun (WGS) entry which is preliminary data.</text>
</comment>
<accession>A0A2A2DCS6</accession>
<evidence type="ECO:0000256" key="1">
    <source>
        <dbReference type="SAM" id="MobiDB-lite"/>
    </source>
</evidence>
<dbReference type="Proteomes" id="UP000218944">
    <property type="component" value="Unassembled WGS sequence"/>
</dbReference>
<organism evidence="4 5">
    <name type="scientific">Streptomyces albireticuli</name>
    <dbReference type="NCBI Taxonomy" id="1940"/>
    <lineage>
        <taxon>Bacteria</taxon>
        <taxon>Bacillati</taxon>
        <taxon>Actinomycetota</taxon>
        <taxon>Actinomycetes</taxon>
        <taxon>Kitasatosporales</taxon>
        <taxon>Streptomycetaceae</taxon>
        <taxon>Streptomyces</taxon>
    </lineage>
</organism>
<dbReference type="RefSeq" id="WP_095579966.1">
    <property type="nucleotide sequence ID" value="NZ_JAJQQQ010000011.1"/>
</dbReference>
<dbReference type="Pfam" id="PF03413">
    <property type="entry name" value="PepSY"/>
    <property type="match status" value="1"/>
</dbReference>
<feature type="signal peptide" evidence="2">
    <location>
        <begin position="1"/>
        <end position="32"/>
    </location>
</feature>